<keyword evidence="3" id="KW-1185">Reference proteome</keyword>
<feature type="transmembrane region" description="Helical" evidence="1">
    <location>
        <begin position="280"/>
        <end position="296"/>
    </location>
</feature>
<keyword evidence="1" id="KW-0812">Transmembrane</keyword>
<keyword evidence="1" id="KW-1133">Transmembrane helix</keyword>
<sequence length="529" mass="57373">MTSVSYSTNRILFQRAAVAMTVIGLIIMVAVILSKNDGMLVYSLDDPYIHLSLAENLLRGHYGINLGETASPSSSILYPFVLALGLGAQLGTYAPLIINIVAMCAAIWLLAGRLFDATASETDHTQSPLRFLTLLTLMFTFSAVALPLTGMEHSLHVLASVMVIVGLADMASQKQAPNWMLIAGIILCPLLRFEGLALSGAALLMIALYGYWTRAILTGGVIVAFIAVYIAAMTSLGLPPLPSSVMVKSSASAAAADSNMTSMVQSIIDNLARAFTHRQAMFVAGFSAVLLLGAVLQSTRAMWPVAIAAALAGAAHIVAGRWGWFGRYEVYVLAFQITAILIVFRPMLTAPNVIRIAPVILIAIGILTAKPYISVTKNTPAAAHWVYGQQFQMHRFATEYFPKAVAVNDLGWVSYDNDTYVLDLWGLGSEQVRKLRAEVGHQPEWITELTREHGVVYAMVYDQWYFGNLPPEWCRIGTLSTPATDLEFIGDVSIYLVDESHGSDLRDALNQFAPTVPQNVTVTVHDCVS</sequence>
<protein>
    <recommendedName>
        <fullName evidence="4">Glycosyltransferase RgtA/B/C/D-like domain-containing protein</fullName>
    </recommendedName>
</protein>
<proteinExistence type="predicted"/>
<evidence type="ECO:0008006" key="4">
    <source>
        <dbReference type="Google" id="ProtNLM"/>
    </source>
</evidence>
<keyword evidence="1" id="KW-0472">Membrane</keyword>
<gene>
    <name evidence="2" type="ORF">BVC71_06650</name>
</gene>
<dbReference type="Proteomes" id="UP000194664">
    <property type="component" value="Unassembled WGS sequence"/>
</dbReference>
<dbReference type="RefSeq" id="WP_086450869.1">
    <property type="nucleotide sequence ID" value="NZ_MSPP01000002.1"/>
</dbReference>
<evidence type="ECO:0000256" key="1">
    <source>
        <dbReference type="SAM" id="Phobius"/>
    </source>
</evidence>
<feature type="transmembrane region" description="Helical" evidence="1">
    <location>
        <begin position="354"/>
        <end position="373"/>
    </location>
</feature>
<feature type="transmembrane region" description="Helical" evidence="1">
    <location>
        <begin position="179"/>
        <end position="209"/>
    </location>
</feature>
<organism evidence="2 3">
    <name type="scientific">Marivivens niveibacter</name>
    <dbReference type="NCBI Taxonomy" id="1930667"/>
    <lineage>
        <taxon>Bacteria</taxon>
        <taxon>Pseudomonadati</taxon>
        <taxon>Pseudomonadota</taxon>
        <taxon>Alphaproteobacteria</taxon>
        <taxon>Rhodobacterales</taxon>
        <taxon>Paracoccaceae</taxon>
        <taxon>Marivivens group</taxon>
        <taxon>Marivivens</taxon>
    </lineage>
</organism>
<dbReference type="OrthoDB" id="104925at2"/>
<feature type="transmembrane region" description="Helical" evidence="1">
    <location>
        <begin position="12"/>
        <end position="33"/>
    </location>
</feature>
<evidence type="ECO:0000313" key="3">
    <source>
        <dbReference type="Proteomes" id="UP000194664"/>
    </source>
</evidence>
<comment type="caution">
    <text evidence="2">The sequence shown here is derived from an EMBL/GenBank/DDBJ whole genome shotgun (WGS) entry which is preliminary data.</text>
</comment>
<feature type="transmembrane region" description="Helical" evidence="1">
    <location>
        <begin position="131"/>
        <end position="149"/>
    </location>
</feature>
<dbReference type="EMBL" id="MSPP01000002">
    <property type="protein sequence ID" value="OUD09524.1"/>
    <property type="molecule type" value="Genomic_DNA"/>
</dbReference>
<accession>A0A251WZN1</accession>
<dbReference type="AlphaFoldDB" id="A0A251WZN1"/>
<feature type="transmembrane region" description="Helical" evidence="1">
    <location>
        <begin position="90"/>
        <end position="111"/>
    </location>
</feature>
<feature type="transmembrane region" description="Helical" evidence="1">
    <location>
        <begin position="215"/>
        <end position="238"/>
    </location>
</feature>
<feature type="transmembrane region" description="Helical" evidence="1">
    <location>
        <begin position="302"/>
        <end position="323"/>
    </location>
</feature>
<reference evidence="2 3" key="1">
    <citation type="submission" date="2016-12" db="EMBL/GenBank/DDBJ databases">
        <title>The draft genome sequence of HSLHS2.</title>
        <authorList>
            <person name="Hu D."/>
            <person name="Wang L."/>
            <person name="Shao Z."/>
        </authorList>
    </citation>
    <scope>NUCLEOTIDE SEQUENCE [LARGE SCALE GENOMIC DNA]</scope>
    <source>
        <strain evidence="2">MCCC 1A06712</strain>
    </source>
</reference>
<name>A0A251WZN1_9RHOB</name>
<evidence type="ECO:0000313" key="2">
    <source>
        <dbReference type="EMBL" id="OUD09524.1"/>
    </source>
</evidence>